<reference evidence="4 5" key="1">
    <citation type="submission" date="2019-03" db="EMBL/GenBank/DDBJ databases">
        <authorList>
            <person name="Kim M.K.M."/>
        </authorList>
    </citation>
    <scope>NUCLEOTIDE SEQUENCE [LARGE SCALE GENOMIC DNA]</scope>
    <source>
        <strain evidence="4 5">18JY21-1</strain>
    </source>
</reference>
<feature type="domain" description="Isochorismatase-like" evidence="3">
    <location>
        <begin position="4"/>
        <end position="175"/>
    </location>
</feature>
<dbReference type="AlphaFoldDB" id="A0A4R4EP84"/>
<proteinExistence type="inferred from homology"/>
<organism evidence="4 5">
    <name type="scientific">Paenibacillus albiflavus</name>
    <dbReference type="NCBI Taxonomy" id="2545760"/>
    <lineage>
        <taxon>Bacteria</taxon>
        <taxon>Bacillati</taxon>
        <taxon>Bacillota</taxon>
        <taxon>Bacilli</taxon>
        <taxon>Bacillales</taxon>
        <taxon>Paenibacillaceae</taxon>
        <taxon>Paenibacillus</taxon>
    </lineage>
</organism>
<evidence type="ECO:0000256" key="1">
    <source>
        <dbReference type="ARBA" id="ARBA00006336"/>
    </source>
</evidence>
<dbReference type="InterPro" id="IPR050272">
    <property type="entry name" value="Isochorismatase-like_hydrls"/>
</dbReference>
<dbReference type="Proteomes" id="UP000295418">
    <property type="component" value="Unassembled WGS sequence"/>
</dbReference>
<dbReference type="Gene3D" id="3.40.50.850">
    <property type="entry name" value="Isochorismatase-like"/>
    <property type="match status" value="1"/>
</dbReference>
<keyword evidence="5" id="KW-1185">Reference proteome</keyword>
<evidence type="ECO:0000313" key="5">
    <source>
        <dbReference type="Proteomes" id="UP000295418"/>
    </source>
</evidence>
<evidence type="ECO:0000313" key="4">
    <source>
        <dbReference type="EMBL" id="TCZ80188.1"/>
    </source>
</evidence>
<comment type="caution">
    <text evidence="4">The sequence shown here is derived from an EMBL/GenBank/DDBJ whole genome shotgun (WGS) entry which is preliminary data.</text>
</comment>
<dbReference type="SUPFAM" id="SSF52499">
    <property type="entry name" value="Isochorismatase-like hydrolases"/>
    <property type="match status" value="1"/>
</dbReference>
<name>A0A4R4EP84_9BACL</name>
<sequence>MAKALIVIDYTNDFVADNGALTCGEPGIAIENDITAITQEFITAGDEVIFAVDIHTEGDKYHPETKLFPPHNIEGTEGRALFGKLSELYVQNQNQPHVHWMDKTRYSAFAGTNLDMILRERGITELHLVGVCTSICVLHTAMEAYNKGYGIIIHRNAVADFNPEAERWALNHFTTVLGAQIID</sequence>
<dbReference type="InterPro" id="IPR036380">
    <property type="entry name" value="Isochorismatase-like_sf"/>
</dbReference>
<dbReference type="CDD" id="cd00431">
    <property type="entry name" value="cysteine_hydrolases"/>
    <property type="match status" value="1"/>
</dbReference>
<evidence type="ECO:0000256" key="2">
    <source>
        <dbReference type="ARBA" id="ARBA00022801"/>
    </source>
</evidence>
<evidence type="ECO:0000259" key="3">
    <source>
        <dbReference type="Pfam" id="PF00857"/>
    </source>
</evidence>
<dbReference type="PANTHER" id="PTHR43540:SF10">
    <property type="entry name" value="ISOCHORISMATASE"/>
    <property type="match status" value="1"/>
</dbReference>
<protein>
    <submittedName>
        <fullName evidence="4">Cysteine hydrolase</fullName>
    </submittedName>
</protein>
<accession>A0A4R4EP84</accession>
<gene>
    <name evidence="4" type="ORF">E0485_04890</name>
</gene>
<keyword evidence="2 4" id="KW-0378">Hydrolase</keyword>
<dbReference type="PANTHER" id="PTHR43540">
    <property type="entry name" value="PEROXYUREIDOACRYLATE/UREIDOACRYLATE AMIDOHYDROLASE-RELATED"/>
    <property type="match status" value="1"/>
</dbReference>
<dbReference type="EMBL" id="SKFG01000002">
    <property type="protein sequence ID" value="TCZ80188.1"/>
    <property type="molecule type" value="Genomic_DNA"/>
</dbReference>
<dbReference type="OrthoDB" id="9796485at2"/>
<dbReference type="RefSeq" id="WP_132416834.1">
    <property type="nucleotide sequence ID" value="NZ_SKFG01000002.1"/>
</dbReference>
<comment type="similarity">
    <text evidence="1">Belongs to the isochorismatase family.</text>
</comment>
<dbReference type="InterPro" id="IPR000868">
    <property type="entry name" value="Isochorismatase-like_dom"/>
</dbReference>
<dbReference type="GO" id="GO:0016787">
    <property type="term" value="F:hydrolase activity"/>
    <property type="evidence" value="ECO:0007669"/>
    <property type="project" value="UniProtKB-KW"/>
</dbReference>
<dbReference type="Pfam" id="PF00857">
    <property type="entry name" value="Isochorismatase"/>
    <property type="match status" value="1"/>
</dbReference>